<dbReference type="GO" id="GO:0009228">
    <property type="term" value="P:thiamine biosynthetic process"/>
    <property type="evidence" value="ECO:0007669"/>
    <property type="project" value="UniProtKB-KW"/>
</dbReference>
<accession>A0A948TFW0</accession>
<dbReference type="CDD" id="cd00564">
    <property type="entry name" value="TMP_TenI"/>
    <property type="match status" value="1"/>
</dbReference>
<dbReference type="Proteomes" id="UP000733611">
    <property type="component" value="Unassembled WGS sequence"/>
</dbReference>
<reference evidence="12" key="2">
    <citation type="submission" date="2021-04" db="EMBL/GenBank/DDBJ databases">
        <authorList>
            <person name="Gilroy R."/>
        </authorList>
    </citation>
    <scope>NUCLEOTIDE SEQUENCE</scope>
    <source>
        <strain evidence="12">378</strain>
    </source>
</reference>
<dbReference type="InterPro" id="IPR022998">
    <property type="entry name" value="ThiamineP_synth_TenI"/>
</dbReference>
<dbReference type="Pfam" id="PF08543">
    <property type="entry name" value="Phos_pyr_kin"/>
    <property type="match status" value="1"/>
</dbReference>
<evidence type="ECO:0000256" key="1">
    <source>
        <dbReference type="ARBA" id="ARBA00001946"/>
    </source>
</evidence>
<reference evidence="12" key="1">
    <citation type="journal article" date="2021" name="PeerJ">
        <title>Extensive microbial diversity within the chicken gut microbiome revealed by metagenomics and culture.</title>
        <authorList>
            <person name="Gilroy R."/>
            <person name="Ravi A."/>
            <person name="Getino M."/>
            <person name="Pursley I."/>
            <person name="Horton D.L."/>
            <person name="Alikhan N.F."/>
            <person name="Baker D."/>
            <person name="Gharbi K."/>
            <person name="Hall N."/>
            <person name="Watson M."/>
            <person name="Adriaenssens E.M."/>
            <person name="Foster-Nyarko E."/>
            <person name="Jarju S."/>
            <person name="Secka A."/>
            <person name="Antonio M."/>
            <person name="Oren A."/>
            <person name="Chaudhuri R.R."/>
            <person name="La Ragione R."/>
            <person name="Hildebrand F."/>
            <person name="Pallen M.J."/>
        </authorList>
    </citation>
    <scope>NUCLEOTIDE SEQUENCE</scope>
    <source>
        <strain evidence="12">378</strain>
    </source>
</reference>
<evidence type="ECO:0000256" key="8">
    <source>
        <dbReference type="ARBA" id="ARBA00023268"/>
    </source>
</evidence>
<dbReference type="EMBL" id="JAHLFE010000063">
    <property type="protein sequence ID" value="MBU3843903.1"/>
    <property type="molecule type" value="Genomic_DNA"/>
</dbReference>
<keyword evidence="7" id="KW-0784">Thiamine biosynthesis</keyword>
<protein>
    <recommendedName>
        <fullName evidence="3">hydroxymethylpyrimidine kinase</fullName>
        <ecNumber evidence="3">2.7.1.49</ecNumber>
    </recommendedName>
</protein>
<comment type="caution">
    <text evidence="12">The sequence shown here is derived from an EMBL/GenBank/DDBJ whole genome shotgun (WGS) entry which is preliminary data.</text>
</comment>
<evidence type="ECO:0000313" key="13">
    <source>
        <dbReference type="Proteomes" id="UP000733611"/>
    </source>
</evidence>
<dbReference type="GO" id="GO:0046872">
    <property type="term" value="F:metal ion binding"/>
    <property type="evidence" value="ECO:0007669"/>
    <property type="project" value="UniProtKB-KW"/>
</dbReference>
<dbReference type="CDD" id="cd01169">
    <property type="entry name" value="HMPP_kinase"/>
    <property type="match status" value="1"/>
</dbReference>
<dbReference type="SUPFAM" id="SSF51391">
    <property type="entry name" value="Thiamin phosphate synthase"/>
    <property type="match status" value="1"/>
</dbReference>
<dbReference type="InterPro" id="IPR004399">
    <property type="entry name" value="HMP/HMP-P_kinase_dom"/>
</dbReference>
<keyword evidence="5" id="KW-0479">Metal-binding</keyword>
<proteinExistence type="predicted"/>
<dbReference type="FunFam" id="3.20.20.70:FF:000064">
    <property type="entry name" value="Thiamine-phosphate synthase"/>
    <property type="match status" value="1"/>
</dbReference>
<dbReference type="GO" id="GO:0008902">
    <property type="term" value="F:hydroxymethylpyrimidine kinase activity"/>
    <property type="evidence" value="ECO:0007669"/>
    <property type="project" value="UniProtKB-EC"/>
</dbReference>
<evidence type="ECO:0000256" key="4">
    <source>
        <dbReference type="ARBA" id="ARBA00022679"/>
    </source>
</evidence>
<evidence type="ECO:0000256" key="9">
    <source>
        <dbReference type="SAM" id="MobiDB-lite"/>
    </source>
</evidence>
<organism evidence="12 13">
    <name type="scientific">Candidatus Anaerobiospirillum pullicola</name>
    <dbReference type="NCBI Taxonomy" id="2838451"/>
    <lineage>
        <taxon>Bacteria</taxon>
        <taxon>Pseudomonadati</taxon>
        <taxon>Pseudomonadota</taxon>
        <taxon>Gammaproteobacteria</taxon>
        <taxon>Aeromonadales</taxon>
        <taxon>Succinivibrionaceae</taxon>
        <taxon>Anaerobiospirillum</taxon>
    </lineage>
</organism>
<dbReference type="InterPro" id="IPR013749">
    <property type="entry name" value="PM/HMP-P_kinase-1"/>
</dbReference>
<feature type="domain" description="Pyridoxamine kinase/Phosphomethylpyrimidine kinase" evidence="11">
    <location>
        <begin position="29"/>
        <end position="277"/>
    </location>
</feature>
<evidence type="ECO:0000256" key="7">
    <source>
        <dbReference type="ARBA" id="ARBA00022977"/>
    </source>
</evidence>
<keyword evidence="6" id="KW-0460">Magnesium</keyword>
<evidence type="ECO:0000259" key="11">
    <source>
        <dbReference type="Pfam" id="PF08543"/>
    </source>
</evidence>
<sequence length="548" mass="59363">MTDQDMLAVAEKGEGGQERPLVLVIAGVDSGGGAGITADVISVHDQGAWALPVVTALTCQSLDRVTLVAPTSVEVFTESIKLAMNDWPTKPLAIKVGLITDDKILDCLLELLDTTLQGIPVVWDPVLTATAGELKSTNLYKKLPQILKHSTVFTPNLPEALALAGWDESELFAKGGVFKLCDVFLKQGSQAVLLKGGHNVSALDAVDVFKSQTHAFVMEHEKREGLGAHGGGCALSSSLAALIACGYALQDAAVLAKVYVTHGIFTPDVALGHKRPPIAHHALSYDLKYMPHIIEENFPQNGGPFPACPFNMGLYPVVDNTEIMERLLALGVKTIQLRIKTQVHDDESDPHLCAEIRRACFLGHSYRARVFIDDHYKLAAKYGAYGVHLGMEDLQSADLEFIAQSGLRLGVSTHGIYEVCKALNLHPSYIAIGHVFPTKTKAMPSKPQGITKMGLQARMLKGVVPTVAIGGIKLNHAQEILDEGIDSIAVVTAITEAKRPAVETQKWIAICRTGPSELFGHESHAWHERQDEQQVPERSPLFEANPRY</sequence>
<evidence type="ECO:0000313" key="12">
    <source>
        <dbReference type="EMBL" id="MBU3843903.1"/>
    </source>
</evidence>
<feature type="domain" description="Thiamine phosphate synthase/TenI" evidence="10">
    <location>
        <begin position="320"/>
        <end position="494"/>
    </location>
</feature>
<comment type="pathway">
    <text evidence="2">Cofactor biosynthesis; thiamine diphosphate biosynthesis.</text>
</comment>
<dbReference type="GO" id="GO:0005829">
    <property type="term" value="C:cytosol"/>
    <property type="evidence" value="ECO:0007669"/>
    <property type="project" value="TreeGrafter"/>
</dbReference>
<dbReference type="AlphaFoldDB" id="A0A948TFW0"/>
<evidence type="ECO:0000256" key="5">
    <source>
        <dbReference type="ARBA" id="ARBA00022723"/>
    </source>
</evidence>
<name>A0A948TFW0_9GAMM</name>
<dbReference type="InterPro" id="IPR013785">
    <property type="entry name" value="Aldolase_TIM"/>
</dbReference>
<dbReference type="Pfam" id="PF02581">
    <property type="entry name" value="TMP-TENI"/>
    <property type="match status" value="1"/>
</dbReference>
<comment type="cofactor">
    <cofactor evidence="1">
        <name>Mg(2+)</name>
        <dbReference type="ChEBI" id="CHEBI:18420"/>
    </cofactor>
</comment>
<evidence type="ECO:0000259" key="10">
    <source>
        <dbReference type="Pfam" id="PF02581"/>
    </source>
</evidence>
<evidence type="ECO:0000256" key="6">
    <source>
        <dbReference type="ARBA" id="ARBA00022842"/>
    </source>
</evidence>
<dbReference type="SUPFAM" id="SSF53613">
    <property type="entry name" value="Ribokinase-like"/>
    <property type="match status" value="1"/>
</dbReference>
<dbReference type="GO" id="GO:0008972">
    <property type="term" value="F:phosphomethylpyrimidine kinase activity"/>
    <property type="evidence" value="ECO:0007669"/>
    <property type="project" value="InterPro"/>
</dbReference>
<evidence type="ECO:0000256" key="2">
    <source>
        <dbReference type="ARBA" id="ARBA00004948"/>
    </source>
</evidence>
<feature type="region of interest" description="Disordered" evidence="9">
    <location>
        <begin position="524"/>
        <end position="548"/>
    </location>
</feature>
<keyword evidence="8" id="KW-0511">Multifunctional enzyme</keyword>
<dbReference type="PANTHER" id="PTHR20858">
    <property type="entry name" value="PHOSPHOMETHYLPYRIMIDINE KINASE"/>
    <property type="match status" value="1"/>
</dbReference>
<evidence type="ECO:0000256" key="3">
    <source>
        <dbReference type="ARBA" id="ARBA00012135"/>
    </source>
</evidence>
<dbReference type="Gene3D" id="3.40.1190.20">
    <property type="match status" value="1"/>
</dbReference>
<dbReference type="EC" id="2.7.1.49" evidence="3"/>
<gene>
    <name evidence="12" type="primary">thiE</name>
    <name evidence="12" type="ORF">H9847_03395</name>
</gene>
<dbReference type="Gene3D" id="3.20.20.70">
    <property type="entry name" value="Aldolase class I"/>
    <property type="match status" value="1"/>
</dbReference>
<dbReference type="InterPro" id="IPR036206">
    <property type="entry name" value="ThiamineP_synth_sf"/>
</dbReference>
<dbReference type="InterPro" id="IPR029056">
    <property type="entry name" value="Ribokinase-like"/>
</dbReference>
<dbReference type="PANTHER" id="PTHR20858:SF17">
    <property type="entry name" value="HYDROXYMETHYLPYRIMIDINE_PHOSPHOMETHYLPYRIMIDINE KINASE THI20-RELATED"/>
    <property type="match status" value="1"/>
</dbReference>
<keyword evidence="4 12" id="KW-0808">Transferase</keyword>
<dbReference type="NCBIfam" id="NF002904">
    <property type="entry name" value="PRK03512.1"/>
    <property type="match status" value="1"/>
</dbReference>